<dbReference type="InterPro" id="IPR001878">
    <property type="entry name" value="Znf_CCHC"/>
</dbReference>
<dbReference type="PROSITE" id="PS50158">
    <property type="entry name" value="ZF_CCHC"/>
    <property type="match status" value="1"/>
</dbReference>
<dbReference type="EMBL" id="NCKW01004865">
    <property type="protein sequence ID" value="POM74471.1"/>
    <property type="molecule type" value="Genomic_DNA"/>
</dbReference>
<dbReference type="Pfam" id="PF22936">
    <property type="entry name" value="Pol_BBD"/>
    <property type="match status" value="1"/>
</dbReference>
<dbReference type="PANTHER" id="PTHR42648:SF28">
    <property type="entry name" value="TRANSPOSON-ENCODED PROTEIN WITH RIBONUCLEASE H-LIKE AND RETROVIRUS ZINC FINGER-LIKE DOMAINS"/>
    <property type="match status" value="1"/>
</dbReference>
<comment type="caution">
    <text evidence="9">The sequence shown here is derived from an EMBL/GenBank/DDBJ whole genome shotgun (WGS) entry which is preliminary data.</text>
</comment>
<dbReference type="Pfam" id="PF25597">
    <property type="entry name" value="SH3_retrovirus"/>
    <property type="match status" value="1"/>
</dbReference>
<evidence type="ECO:0000259" key="7">
    <source>
        <dbReference type="PROSITE" id="PS50158"/>
    </source>
</evidence>
<evidence type="ECO:0000313" key="10">
    <source>
        <dbReference type="Proteomes" id="UP000237271"/>
    </source>
</evidence>
<keyword evidence="1" id="KW-0645">Protease</keyword>
<feature type="region of interest" description="Disordered" evidence="6">
    <location>
        <begin position="906"/>
        <end position="938"/>
    </location>
</feature>
<feature type="domain" description="Integrase catalytic" evidence="8">
    <location>
        <begin position="648"/>
        <end position="818"/>
    </location>
</feature>
<dbReference type="Proteomes" id="UP000237271">
    <property type="component" value="Unassembled WGS sequence"/>
</dbReference>
<keyword evidence="4" id="KW-0378">Hydrolase</keyword>
<gene>
    <name evidence="9" type="ORF">PHPALM_8569</name>
</gene>
<accession>A0A2P4Y9J2</accession>
<evidence type="ECO:0000256" key="1">
    <source>
        <dbReference type="ARBA" id="ARBA00022670"/>
    </source>
</evidence>
<feature type="region of interest" description="Disordered" evidence="6">
    <location>
        <begin position="1"/>
        <end position="41"/>
    </location>
</feature>
<dbReference type="InterPro" id="IPR039537">
    <property type="entry name" value="Retrotran_Ty1/copia-like"/>
</dbReference>
<evidence type="ECO:0000259" key="8">
    <source>
        <dbReference type="PROSITE" id="PS50994"/>
    </source>
</evidence>
<evidence type="ECO:0000313" key="9">
    <source>
        <dbReference type="EMBL" id="POM74471.1"/>
    </source>
</evidence>
<keyword evidence="5" id="KW-0862">Zinc</keyword>
<feature type="domain" description="CCHC-type" evidence="7">
    <location>
        <begin position="405"/>
        <end position="420"/>
    </location>
</feature>
<proteinExistence type="predicted"/>
<reference evidence="9 10" key="1">
    <citation type="journal article" date="2017" name="Genome Biol. Evol.">
        <title>Phytophthora megakarya and P. palmivora, closely related causal agents of cacao black pod rot, underwent increases in genome sizes and gene numbers by different mechanisms.</title>
        <authorList>
            <person name="Ali S.S."/>
            <person name="Shao J."/>
            <person name="Lary D.J."/>
            <person name="Kronmiller B."/>
            <person name="Shen D."/>
            <person name="Strem M.D."/>
            <person name="Amoako-Attah I."/>
            <person name="Akrofi A.Y."/>
            <person name="Begoude B.A."/>
            <person name="Ten Hoopen G.M."/>
            <person name="Coulibaly K."/>
            <person name="Kebe B.I."/>
            <person name="Melnick R.L."/>
            <person name="Guiltinan M.J."/>
            <person name="Tyler B.M."/>
            <person name="Meinhardt L.W."/>
            <person name="Bailey B.A."/>
        </authorList>
    </citation>
    <scope>NUCLEOTIDE SEQUENCE [LARGE SCALE GENOMIC DNA]</scope>
    <source>
        <strain evidence="10">sbr112.9</strain>
    </source>
</reference>
<dbReference type="SUPFAM" id="SSF53098">
    <property type="entry name" value="Ribonuclease H-like"/>
    <property type="match status" value="1"/>
</dbReference>
<evidence type="ECO:0000256" key="5">
    <source>
        <dbReference type="PROSITE-ProRule" id="PRU00047"/>
    </source>
</evidence>
<dbReference type="InterPro" id="IPR057670">
    <property type="entry name" value="SH3_retrovirus"/>
</dbReference>
<dbReference type="PROSITE" id="PS50994">
    <property type="entry name" value="INTEGRASE"/>
    <property type="match status" value="1"/>
</dbReference>
<dbReference type="InterPro" id="IPR001584">
    <property type="entry name" value="Integrase_cat-core"/>
</dbReference>
<evidence type="ECO:0000256" key="2">
    <source>
        <dbReference type="ARBA" id="ARBA00022723"/>
    </source>
</evidence>
<feature type="region of interest" description="Disordered" evidence="6">
    <location>
        <begin position="151"/>
        <end position="175"/>
    </location>
</feature>
<evidence type="ECO:0000256" key="6">
    <source>
        <dbReference type="SAM" id="MobiDB-lite"/>
    </source>
</evidence>
<organism evidence="9 10">
    <name type="scientific">Phytophthora palmivora</name>
    <dbReference type="NCBI Taxonomy" id="4796"/>
    <lineage>
        <taxon>Eukaryota</taxon>
        <taxon>Sar</taxon>
        <taxon>Stramenopiles</taxon>
        <taxon>Oomycota</taxon>
        <taxon>Peronosporomycetes</taxon>
        <taxon>Peronosporales</taxon>
        <taxon>Peronosporaceae</taxon>
        <taxon>Phytophthora</taxon>
    </lineage>
</organism>
<keyword evidence="2" id="KW-0479">Metal-binding</keyword>
<sequence length="1438" mass="159996">MQAEPGHARTGSDEGVESTAVARARGDGNPGNVASATTEVGEASELLLLLRSVVGRLDKLEESQTKIEQRLEPPKKDTKALMDTSLFASALGRGSRMHIDSLSTTPHTQTPRRPTAPPQYFGLRHADVGSREPGHGMSELQKLYAAEHVTQAGQGAQQPPAAPTPAPRPPEAQQPVVPTQYQYPQQNQGGALRYPDARQKKLAIRPFDDKELYVGLGSGFLDWGRRFERQVALGQSACGFPWSEDVKVDLLGHYLSGTAERYYNKQVDTWWNQLSTLQYVMERMLDAFKTNIPPAQAMKLFTAPKDAKRSWPEHYMYLMAISEATGSSADYLVLNNIVQYASPQLRTVLMAKVDQSRTDYLQHAEELAHFAQSWEAESTMQRSLGRETVNAVRESSNQRKETRSCHECGRVGHLRAACPNRKQRADITLAVGEKSGEFDGFWILDSGSSRHLVNDESLLEDTDDCSDECVQPNGESLSITKRGKVLLNVTACGKEQVVELTNVYFAPDVVHNLISYGQLDKRGFEPRQQAGRRVVAAKGGGRVAFDVEMRRNVFVVRIPVVPRHELPSDVIMAALSQVLTEPTGVAGDVQKGTLLEFHKRLEHLNYDSVERLAKEPSSRIRLTDHKRVNCLTCAEGKQTKNRRSKKDTGAHPPIDRVGGVICSDLKGPMTPKDRLGNRYMINFVDFKSNYCRVFLARTKDAAAKLFEHFLVYFEKEFDCKIHVLRTDSGGEYENVDLFCKRTGVARQCSEARNQSSNGKAERMHRTIMNMARCMIFACGLPLRFWGDAVQYAAYILNRAPTNSNPGRASPLKVLTGKSPPLGEIVVFGSPCTVYRDPRKKNFAQRAQAAMIVGVGEETKGYRVYLPKDRVVVTTQHVKNIETLDKEQNLQVQRLYLRCDETLEGDEAPESEVQASVAEATRTRSKKKRASKKKKLWTRERHVTRSVAKNASGVKNEAAQSQEAARDIVNSVTEHDPKTYQEAMRSKLKDKWLVAMAEELRALEDNGGVIERLKARLVACGNEQEFGVDYSVTFSAVIEMSSVKLIFVLARKWRVPAKHGDVPNAYVKADKEAELNIYLRLPRGMVIPEDSLKQAGRLWNQLLHKTLIKLGFTQSLTDMCEYHRRREGILGVVGVYVDDLLVTGMQQQAVDAFFDELTELSIKDLGPASKFLGMRVSYTEDEGYDLDQELAIEEMLRQHGMATVHGVRTPIGAESNEIDEASDELLPASGGDGVVTVREFQSLVGSLMWVARCTRPDIAYAVHKASRRTHSPTMSDWKLGKRIARYLAGTKSLRLSMKGQGASEEPLKVIAYSDADYAADKADRKSVTGGLLTVDGMPVSWICKKQTGVSLSTMEAEYTAPRPMSLRVDNQAALKQLDGEGSSSKAKHIDVRIKFVGALAKRGVLKAEHLESEKMPADILTKALDAPRLADLRVIVGLH</sequence>
<dbReference type="GO" id="GO:0015074">
    <property type="term" value="P:DNA integration"/>
    <property type="evidence" value="ECO:0007669"/>
    <property type="project" value="InterPro"/>
</dbReference>
<dbReference type="GO" id="GO:0003676">
    <property type="term" value="F:nucleic acid binding"/>
    <property type="evidence" value="ECO:0007669"/>
    <property type="project" value="InterPro"/>
</dbReference>
<feature type="compositionally biased region" description="Pro residues" evidence="6">
    <location>
        <begin position="160"/>
        <end position="172"/>
    </location>
</feature>
<dbReference type="InterPro" id="IPR043502">
    <property type="entry name" value="DNA/RNA_pol_sf"/>
</dbReference>
<dbReference type="InterPro" id="IPR013103">
    <property type="entry name" value="RVT_2"/>
</dbReference>
<dbReference type="InterPro" id="IPR036875">
    <property type="entry name" value="Znf_CCHC_sf"/>
</dbReference>
<feature type="compositionally biased region" description="Basic and acidic residues" evidence="6">
    <location>
        <begin position="1"/>
        <end position="12"/>
    </location>
</feature>
<dbReference type="InterPro" id="IPR054722">
    <property type="entry name" value="PolX-like_BBD"/>
</dbReference>
<evidence type="ECO:0000256" key="4">
    <source>
        <dbReference type="ARBA" id="ARBA00022801"/>
    </source>
</evidence>
<dbReference type="InterPro" id="IPR012337">
    <property type="entry name" value="RNaseH-like_sf"/>
</dbReference>
<dbReference type="Gene3D" id="3.30.420.10">
    <property type="entry name" value="Ribonuclease H-like superfamily/Ribonuclease H"/>
    <property type="match status" value="1"/>
</dbReference>
<dbReference type="GO" id="GO:0004190">
    <property type="term" value="F:aspartic-type endopeptidase activity"/>
    <property type="evidence" value="ECO:0007669"/>
    <property type="project" value="UniProtKB-KW"/>
</dbReference>
<evidence type="ECO:0000256" key="3">
    <source>
        <dbReference type="ARBA" id="ARBA00022750"/>
    </source>
</evidence>
<dbReference type="CDD" id="cd09272">
    <property type="entry name" value="RNase_HI_RT_Ty1"/>
    <property type="match status" value="1"/>
</dbReference>
<keyword evidence="10" id="KW-1185">Reference proteome</keyword>
<dbReference type="PANTHER" id="PTHR42648">
    <property type="entry name" value="TRANSPOSASE, PUTATIVE-RELATED"/>
    <property type="match status" value="1"/>
</dbReference>
<name>A0A2P4Y9J2_9STRA</name>
<dbReference type="GO" id="GO:0008270">
    <property type="term" value="F:zinc ion binding"/>
    <property type="evidence" value="ECO:0007669"/>
    <property type="project" value="UniProtKB-KW"/>
</dbReference>
<dbReference type="InterPro" id="IPR036397">
    <property type="entry name" value="RNaseH_sf"/>
</dbReference>
<keyword evidence="5" id="KW-0863">Zinc-finger</keyword>
<dbReference type="SUPFAM" id="SSF57756">
    <property type="entry name" value="Retrovirus zinc finger-like domains"/>
    <property type="match status" value="1"/>
</dbReference>
<feature type="compositionally biased region" description="Low complexity" evidence="6">
    <location>
        <begin position="104"/>
        <end position="113"/>
    </location>
</feature>
<protein>
    <submittedName>
        <fullName evidence="9">Integrase catalytic core protein</fullName>
    </submittedName>
</protein>
<feature type="region of interest" description="Disordered" evidence="6">
    <location>
        <begin position="98"/>
        <end position="118"/>
    </location>
</feature>
<dbReference type="OrthoDB" id="119270at2759"/>
<dbReference type="GO" id="GO:0006508">
    <property type="term" value="P:proteolysis"/>
    <property type="evidence" value="ECO:0007669"/>
    <property type="project" value="UniProtKB-KW"/>
</dbReference>
<feature type="compositionally biased region" description="Basic residues" evidence="6">
    <location>
        <begin position="922"/>
        <end position="935"/>
    </location>
</feature>
<dbReference type="SUPFAM" id="SSF56672">
    <property type="entry name" value="DNA/RNA polymerases"/>
    <property type="match status" value="1"/>
</dbReference>
<dbReference type="Pfam" id="PF07727">
    <property type="entry name" value="RVT_2"/>
    <property type="match status" value="1"/>
</dbReference>
<keyword evidence="3" id="KW-0064">Aspartyl protease</keyword>